<accession>F4PKD0</accession>
<keyword evidence="2" id="KW-1185">Reference proteome</keyword>
<name>F4PKD0_CACFS</name>
<sequence>MDKKREKLFKAIKQPQSDTEWLVMLGKGSPRIEEKEINVEEFLAWLPTKHHAELFELLYLRMVPIIEQELMIPSEDTEDIDTDTARTIAINALKSMDIILVICNYFLKNTKSSFVPPEHMFSIITISHDLILSFMNLGEKVLELTNIFRKDVLARLYNKSL</sequence>
<evidence type="ECO:0000313" key="2">
    <source>
        <dbReference type="Proteomes" id="UP000007797"/>
    </source>
</evidence>
<proteinExistence type="predicted"/>
<dbReference type="Proteomes" id="UP000007797">
    <property type="component" value="Unassembled WGS sequence"/>
</dbReference>
<organism evidence="1 2">
    <name type="scientific">Cavenderia fasciculata</name>
    <name type="common">Slime mold</name>
    <name type="synonym">Dictyostelium fasciculatum</name>
    <dbReference type="NCBI Taxonomy" id="261658"/>
    <lineage>
        <taxon>Eukaryota</taxon>
        <taxon>Amoebozoa</taxon>
        <taxon>Evosea</taxon>
        <taxon>Eumycetozoa</taxon>
        <taxon>Dictyostelia</taxon>
        <taxon>Acytosteliales</taxon>
        <taxon>Cavenderiaceae</taxon>
        <taxon>Cavenderia</taxon>
    </lineage>
</organism>
<evidence type="ECO:0000313" key="1">
    <source>
        <dbReference type="EMBL" id="EGG24054.1"/>
    </source>
</evidence>
<reference evidence="2" key="1">
    <citation type="journal article" date="2011" name="Genome Res.">
        <title>Phylogeny-wide analysis of social amoeba genomes highlights ancient origins for complex intercellular communication.</title>
        <authorList>
            <person name="Heidel A.J."/>
            <person name="Lawal H.M."/>
            <person name="Felder M."/>
            <person name="Schilde C."/>
            <person name="Helps N.R."/>
            <person name="Tunggal B."/>
            <person name="Rivero F."/>
            <person name="John U."/>
            <person name="Schleicher M."/>
            <person name="Eichinger L."/>
            <person name="Platzer M."/>
            <person name="Noegel A.A."/>
            <person name="Schaap P."/>
            <person name="Gloeckner G."/>
        </authorList>
    </citation>
    <scope>NUCLEOTIDE SEQUENCE [LARGE SCALE GENOMIC DNA]</scope>
    <source>
        <strain evidence="2">SH3</strain>
    </source>
</reference>
<gene>
    <name evidence="1" type="ORF">DFA_06192</name>
</gene>
<dbReference type="AlphaFoldDB" id="F4PKD0"/>
<dbReference type="KEGG" id="dfa:DFA_06192"/>
<dbReference type="OMA" id="ESIIHIC"/>
<protein>
    <submittedName>
        <fullName evidence="1">Uncharacterized protein</fullName>
    </submittedName>
</protein>
<dbReference type="RefSeq" id="XP_004361905.1">
    <property type="nucleotide sequence ID" value="XM_004361848.1"/>
</dbReference>
<dbReference type="OrthoDB" id="10588624at2759"/>
<dbReference type="GeneID" id="14876458"/>
<dbReference type="EMBL" id="GL883007">
    <property type="protein sequence ID" value="EGG24054.1"/>
    <property type="molecule type" value="Genomic_DNA"/>
</dbReference>